<feature type="signal peptide" evidence="1">
    <location>
        <begin position="1"/>
        <end position="38"/>
    </location>
</feature>
<evidence type="ECO:0000256" key="1">
    <source>
        <dbReference type="SAM" id="SignalP"/>
    </source>
</evidence>
<organism evidence="2 3">
    <name type="scientific">Monosiga brevicollis</name>
    <name type="common">Choanoflagellate</name>
    <dbReference type="NCBI Taxonomy" id="81824"/>
    <lineage>
        <taxon>Eukaryota</taxon>
        <taxon>Choanoflagellata</taxon>
        <taxon>Craspedida</taxon>
        <taxon>Salpingoecidae</taxon>
        <taxon>Monosiga</taxon>
    </lineage>
</organism>
<dbReference type="Proteomes" id="UP000001357">
    <property type="component" value="Unassembled WGS sequence"/>
</dbReference>
<proteinExistence type="predicted"/>
<gene>
    <name evidence="2" type="ORF">MONBRDRAFT_26368</name>
</gene>
<dbReference type="AlphaFoldDB" id="A9V261"/>
<dbReference type="InParanoid" id="A9V261"/>
<reference evidence="2 3" key="1">
    <citation type="journal article" date="2008" name="Nature">
        <title>The genome of the choanoflagellate Monosiga brevicollis and the origin of metazoans.</title>
        <authorList>
            <consortium name="JGI Sequencing"/>
            <person name="King N."/>
            <person name="Westbrook M.J."/>
            <person name="Young S.L."/>
            <person name="Kuo A."/>
            <person name="Abedin M."/>
            <person name="Chapman J."/>
            <person name="Fairclough S."/>
            <person name="Hellsten U."/>
            <person name="Isogai Y."/>
            <person name="Letunic I."/>
            <person name="Marr M."/>
            <person name="Pincus D."/>
            <person name="Putnam N."/>
            <person name="Rokas A."/>
            <person name="Wright K.J."/>
            <person name="Zuzow R."/>
            <person name="Dirks W."/>
            <person name="Good M."/>
            <person name="Goodstein D."/>
            <person name="Lemons D."/>
            <person name="Li W."/>
            <person name="Lyons J.B."/>
            <person name="Morris A."/>
            <person name="Nichols S."/>
            <person name="Richter D.J."/>
            <person name="Salamov A."/>
            <person name="Bork P."/>
            <person name="Lim W.A."/>
            <person name="Manning G."/>
            <person name="Miller W.T."/>
            <person name="McGinnis W."/>
            <person name="Shapiro H."/>
            <person name="Tjian R."/>
            <person name="Grigoriev I.V."/>
            <person name="Rokhsar D."/>
        </authorList>
    </citation>
    <scope>NUCLEOTIDE SEQUENCE [LARGE SCALE GENOMIC DNA]</scope>
    <source>
        <strain evidence="3">MX1 / ATCC 50154</strain>
    </source>
</reference>
<dbReference type="EMBL" id="CH991555">
    <property type="protein sequence ID" value="EDQ88198.1"/>
    <property type="molecule type" value="Genomic_DNA"/>
</dbReference>
<dbReference type="GeneID" id="5892236"/>
<feature type="chain" id="PRO_5002745194" evidence="1">
    <location>
        <begin position="39"/>
        <end position="337"/>
    </location>
</feature>
<dbReference type="RefSeq" id="XP_001746791.1">
    <property type="nucleotide sequence ID" value="XM_001746739.1"/>
</dbReference>
<name>A9V261_MONBE</name>
<keyword evidence="3" id="KW-1185">Reference proteome</keyword>
<protein>
    <submittedName>
        <fullName evidence="2">Uncharacterized protein</fullName>
    </submittedName>
</protein>
<keyword evidence="1" id="KW-0732">Signal</keyword>
<sequence>MVGDPLRQRHWPGSAGTALLLLLLLLLRASLRAGAGEAEPLAESYIVADDEGHLRLPEQVYVNDMDLTAELILLQANTTRYGQELDPYRHLSIHGTVVQGFHIVWSRTFFPLSASLSDGTTALEFDATITLGNPSGRFYVAIDCWAGERQITNRMAFRIPKTAAVVTQASSDTLLLDLSATGNPSAWSLSLDSMVYIGFYYNATGLPFEVLGAPLLGQELRPEGSELWLNVSVPPAVVAAVTSQNGPVTAFVHSLGPSFVYPIGWFYPGFGERTKTMTSQVSRIVDPSRWNAFRLGTTRFRIGFIFNYPIDGDTSDPNTRITQLQDFRVREVLLDAP</sequence>
<evidence type="ECO:0000313" key="2">
    <source>
        <dbReference type="EMBL" id="EDQ88198.1"/>
    </source>
</evidence>
<evidence type="ECO:0000313" key="3">
    <source>
        <dbReference type="Proteomes" id="UP000001357"/>
    </source>
</evidence>
<accession>A9V261</accession>
<dbReference type="KEGG" id="mbr:MONBRDRAFT_26368"/>